<keyword evidence="1" id="KW-0732">Signal</keyword>
<organism evidence="2 3">
    <name type="scientific">Nocardioides psychrotolerans</name>
    <dbReference type="NCBI Taxonomy" id="1005945"/>
    <lineage>
        <taxon>Bacteria</taxon>
        <taxon>Bacillati</taxon>
        <taxon>Actinomycetota</taxon>
        <taxon>Actinomycetes</taxon>
        <taxon>Propionibacteriales</taxon>
        <taxon>Nocardioidaceae</taxon>
        <taxon>Nocardioides</taxon>
    </lineage>
</organism>
<proteinExistence type="predicted"/>
<dbReference type="OrthoDB" id="3789459at2"/>
<evidence type="ECO:0000313" key="2">
    <source>
        <dbReference type="EMBL" id="SFI11342.1"/>
    </source>
</evidence>
<evidence type="ECO:0000256" key="1">
    <source>
        <dbReference type="SAM" id="SignalP"/>
    </source>
</evidence>
<feature type="chain" id="PRO_5039178496" description="SnoaL-like domain-containing protein" evidence="1">
    <location>
        <begin position="22"/>
        <end position="170"/>
    </location>
</feature>
<gene>
    <name evidence="2" type="ORF">SAMN05216561_10512</name>
</gene>
<dbReference type="RefSeq" id="WP_091111745.1">
    <property type="nucleotide sequence ID" value="NZ_BKAF01000006.1"/>
</dbReference>
<protein>
    <recommendedName>
        <fullName evidence="4">SnoaL-like domain-containing protein</fullName>
    </recommendedName>
</protein>
<evidence type="ECO:0008006" key="4">
    <source>
        <dbReference type="Google" id="ProtNLM"/>
    </source>
</evidence>
<reference evidence="2 3" key="1">
    <citation type="submission" date="2016-10" db="EMBL/GenBank/DDBJ databases">
        <authorList>
            <person name="de Groot N.N."/>
        </authorList>
    </citation>
    <scope>NUCLEOTIDE SEQUENCE [LARGE SCALE GENOMIC DNA]</scope>
    <source>
        <strain evidence="2 3">CGMCC 1.11156</strain>
    </source>
</reference>
<dbReference type="EMBL" id="FOQG01000005">
    <property type="protein sequence ID" value="SFI11342.1"/>
    <property type="molecule type" value="Genomic_DNA"/>
</dbReference>
<dbReference type="Proteomes" id="UP000198649">
    <property type="component" value="Unassembled WGS sequence"/>
</dbReference>
<feature type="signal peptide" evidence="1">
    <location>
        <begin position="1"/>
        <end position="21"/>
    </location>
</feature>
<evidence type="ECO:0000313" key="3">
    <source>
        <dbReference type="Proteomes" id="UP000198649"/>
    </source>
</evidence>
<name>A0A1I3FJN7_9ACTN</name>
<dbReference type="STRING" id="1005945.SAMN05216561_10512"/>
<dbReference type="AlphaFoldDB" id="A0A1I3FJN7"/>
<accession>A0A1I3FJN7</accession>
<keyword evidence="3" id="KW-1185">Reference proteome</keyword>
<sequence length="170" mass="18094">MTRILASVLVLLGLLALPACTPDPTAASPADGSMVVPVGERAGRSPVAVLQQWDRQRARAWAAGDAEGLRALYVRGSLAGERDVAMLGRWLDRGLSVDTLEVQVLRGRVVARAPRRLTVAVSERLAHATASAGSRRWSLPAGAVAERRVTLWRTGGTWRVARVSVEGGQA</sequence>